<feature type="signal peptide" evidence="2">
    <location>
        <begin position="1"/>
        <end position="31"/>
    </location>
</feature>
<evidence type="ECO:0000256" key="1">
    <source>
        <dbReference type="SAM" id="MobiDB-lite"/>
    </source>
</evidence>
<dbReference type="InterPro" id="IPR029058">
    <property type="entry name" value="AB_hydrolase_fold"/>
</dbReference>
<name>A0ABS7U2W6_9BACT</name>
<dbReference type="Proteomes" id="UP001139031">
    <property type="component" value="Unassembled WGS sequence"/>
</dbReference>
<feature type="compositionally biased region" description="Low complexity" evidence="1">
    <location>
        <begin position="30"/>
        <end position="78"/>
    </location>
</feature>
<dbReference type="RefSeq" id="WP_224196501.1">
    <property type="nucleotide sequence ID" value="NZ_JAIRAU010000049.1"/>
</dbReference>
<keyword evidence="2" id="KW-0732">Signal</keyword>
<evidence type="ECO:0000313" key="3">
    <source>
        <dbReference type="EMBL" id="MBZ5714769.1"/>
    </source>
</evidence>
<evidence type="ECO:0008006" key="5">
    <source>
        <dbReference type="Google" id="ProtNLM"/>
    </source>
</evidence>
<comment type="caution">
    <text evidence="3">The sequence shown here is derived from an EMBL/GenBank/DDBJ whole genome shotgun (WGS) entry which is preliminary data.</text>
</comment>
<evidence type="ECO:0000256" key="2">
    <source>
        <dbReference type="SAM" id="SignalP"/>
    </source>
</evidence>
<dbReference type="PROSITE" id="PS51257">
    <property type="entry name" value="PROKAR_LIPOPROTEIN"/>
    <property type="match status" value="1"/>
</dbReference>
<accession>A0ABS7U2W6</accession>
<dbReference type="SUPFAM" id="SSF53474">
    <property type="entry name" value="alpha/beta-Hydrolases"/>
    <property type="match status" value="1"/>
</dbReference>
<reference evidence="3" key="1">
    <citation type="submission" date="2021-08" db="EMBL/GenBank/DDBJ databases">
        <authorList>
            <person name="Stevens D.C."/>
        </authorList>
    </citation>
    <scope>NUCLEOTIDE SEQUENCE</scope>
    <source>
        <strain evidence="3">DSM 53165</strain>
    </source>
</reference>
<dbReference type="Gene3D" id="3.40.50.1820">
    <property type="entry name" value="alpha/beta hydrolase"/>
    <property type="match status" value="1"/>
</dbReference>
<proteinExistence type="predicted"/>
<feature type="chain" id="PRO_5046229950" description="Lipoprotein" evidence="2">
    <location>
        <begin position="32"/>
        <end position="707"/>
    </location>
</feature>
<feature type="region of interest" description="Disordered" evidence="1">
    <location>
        <begin position="30"/>
        <end position="84"/>
    </location>
</feature>
<keyword evidence="4" id="KW-1185">Reference proteome</keyword>
<dbReference type="EMBL" id="JAIRAU010000049">
    <property type="protein sequence ID" value="MBZ5714769.1"/>
    <property type="molecule type" value="Genomic_DNA"/>
</dbReference>
<sequence length="707" mass="76123">MTDPRPSSPCSCLASLTALLLLSAGCGDSGSATTDASSSTTEAATTTDAGTVTEAPTTTSGTETTDTAATTDAPTTGEPLPPAEVPEGCNPIAYAADCMLPYPSDWFLVEDAELPNGVRVALTEQAVPKTMMGAPIDNLPMHPADGFSHHMPILALFPEGIDTQNLTFHTGGGDATLAATSPTLLIEADTGELVPHWVELDAMTADPTRQALIVRPFVRLKNSARYIVAFQGLVAADGSSVAPPLGFAHILQGDVAGHPVLEPLAQRYEEQIFPVLEQAGVARAGLQLAWDFTTASDARNTDDLLAIREDIVATLGQTGPAVEFDAVIPDYSEEFALRVEGKIEVPLYLEADEPMAKIHRGPDGKPAQNGTTWVPFTLQVPQSVYPLDANFEPARIIQYGHGFFGEREEINWSAMRAFSTERKFVMVAVEWAGMALEDQTAVVEAIFDDPSNVFQFTDRLHQGLANQLALTYAIQTTLFESDELKAFAQPLYDPEQLYWYGISQGSIFGMTFMALSPVIEKAVLDVGGGPYSLMMTRSGSFSMLFDIVKVVIGDEPLAIQKFIALSQHTWDRVDPLTYAPRVLQDPPVDSPERKILFSYGVGDHSVNNLASHLLLRATGIDLLDPAAQEVYGLQTTPAPAAGSAAVAVDFKLAELPGIEAKLPPEPPDDQKAHELVRRNPKIREQIDMFLRPGGQIENFCDGACDPE</sequence>
<organism evidence="3 4">
    <name type="scientific">Nannocystis pusilla</name>
    <dbReference type="NCBI Taxonomy" id="889268"/>
    <lineage>
        <taxon>Bacteria</taxon>
        <taxon>Pseudomonadati</taxon>
        <taxon>Myxococcota</taxon>
        <taxon>Polyangia</taxon>
        <taxon>Nannocystales</taxon>
        <taxon>Nannocystaceae</taxon>
        <taxon>Nannocystis</taxon>
    </lineage>
</organism>
<protein>
    <recommendedName>
        <fullName evidence="5">Lipoprotein</fullName>
    </recommendedName>
</protein>
<gene>
    <name evidence="3" type="ORF">K7C98_36525</name>
</gene>
<evidence type="ECO:0000313" key="4">
    <source>
        <dbReference type="Proteomes" id="UP001139031"/>
    </source>
</evidence>